<gene>
    <name evidence="1" type="ORF">QO005_003516</name>
</gene>
<comment type="caution">
    <text evidence="1">The sequence shown here is derived from an EMBL/GenBank/DDBJ whole genome shotgun (WGS) entry which is preliminary data.</text>
</comment>
<evidence type="ECO:0000313" key="1">
    <source>
        <dbReference type="EMBL" id="MDQ0457167.1"/>
    </source>
</evidence>
<dbReference type="EMBL" id="JAUSWH010000013">
    <property type="protein sequence ID" value="MDQ0457167.1"/>
    <property type="molecule type" value="Genomic_DNA"/>
</dbReference>
<keyword evidence="2" id="KW-1185">Reference proteome</keyword>
<organism evidence="1 2">
    <name type="scientific">Rhizobium paknamense</name>
    <dbReference type="NCBI Taxonomy" id="1206817"/>
    <lineage>
        <taxon>Bacteria</taxon>
        <taxon>Pseudomonadati</taxon>
        <taxon>Pseudomonadota</taxon>
        <taxon>Alphaproteobacteria</taxon>
        <taxon>Hyphomicrobiales</taxon>
        <taxon>Rhizobiaceae</taxon>
        <taxon>Rhizobium/Agrobacterium group</taxon>
        <taxon>Rhizobium</taxon>
    </lineage>
</organism>
<accession>A0ABU0IG29</accession>
<dbReference type="RefSeq" id="WP_307159351.1">
    <property type="nucleotide sequence ID" value="NZ_JAUSWH010000013.1"/>
</dbReference>
<name>A0ABU0IG29_9HYPH</name>
<protein>
    <submittedName>
        <fullName evidence="1">Uncharacterized protein</fullName>
    </submittedName>
</protein>
<sequence length="215" mass="24261">MFGFHEWRWHQKLTVTIDTPDGLKTGSAVTSARFSVSPEWWGLGDFAGSASSSLSGEAVTVDLGRGRYLFALLQDYGVETARKSFLPKEEQPGDRAQLIEVYDRLESIRGSRQLSRDLYPPLVTFDNINSPASVHLVNPDDLSVNFGPGYRISSITLSITDEPVTQGDVERALVWFYQVRRLIPTNQKPRLAKDRTVEQTVTKLDFISPDQWRDL</sequence>
<dbReference type="Proteomes" id="UP001235269">
    <property type="component" value="Unassembled WGS sequence"/>
</dbReference>
<proteinExistence type="predicted"/>
<reference evidence="1 2" key="1">
    <citation type="submission" date="2023-07" db="EMBL/GenBank/DDBJ databases">
        <title>Genomic Encyclopedia of Type Strains, Phase IV (KMG-IV): sequencing the most valuable type-strain genomes for metagenomic binning, comparative biology and taxonomic classification.</title>
        <authorList>
            <person name="Goeker M."/>
        </authorList>
    </citation>
    <scope>NUCLEOTIDE SEQUENCE [LARGE SCALE GENOMIC DNA]</scope>
    <source>
        <strain evidence="1 2">DSM 100301</strain>
    </source>
</reference>
<evidence type="ECO:0000313" key="2">
    <source>
        <dbReference type="Proteomes" id="UP001235269"/>
    </source>
</evidence>